<dbReference type="PANTHER" id="PTHR17616">
    <property type="entry name" value="YES-ASSOCIATED PROTEIN YAP1 FAMILY MEMBER"/>
    <property type="match status" value="1"/>
</dbReference>
<evidence type="ECO:0000256" key="5">
    <source>
        <dbReference type="SAM" id="MobiDB-lite"/>
    </source>
</evidence>
<feature type="region of interest" description="Disordered" evidence="5">
    <location>
        <begin position="1"/>
        <end position="47"/>
    </location>
</feature>
<dbReference type="InterPro" id="IPR001202">
    <property type="entry name" value="WW_dom"/>
</dbReference>
<evidence type="ECO:0000256" key="2">
    <source>
        <dbReference type="ARBA" id="ARBA00004496"/>
    </source>
</evidence>
<dbReference type="GO" id="GO:0003713">
    <property type="term" value="F:transcription coactivator activity"/>
    <property type="evidence" value="ECO:0007669"/>
    <property type="project" value="TreeGrafter"/>
</dbReference>
<dbReference type="SMART" id="SM00456">
    <property type="entry name" value="WW"/>
    <property type="match status" value="5"/>
</dbReference>
<evidence type="ECO:0000256" key="1">
    <source>
        <dbReference type="ARBA" id="ARBA00004123"/>
    </source>
</evidence>
<dbReference type="GO" id="GO:0045944">
    <property type="term" value="P:positive regulation of transcription by RNA polymerase II"/>
    <property type="evidence" value="ECO:0007669"/>
    <property type="project" value="TreeGrafter"/>
</dbReference>
<comment type="subcellular location">
    <subcellularLocation>
        <location evidence="2">Cytoplasm</location>
    </subcellularLocation>
    <subcellularLocation>
        <location evidence="1">Nucleus</location>
    </subcellularLocation>
</comment>
<dbReference type="PANTHER" id="PTHR17616:SF8">
    <property type="entry name" value="TRANSCRIPTIONAL COACTIVATOR YORKIE"/>
    <property type="match status" value="1"/>
</dbReference>
<keyword evidence="3" id="KW-0963">Cytoplasm</keyword>
<dbReference type="EMBL" id="AACS02000008">
    <property type="protein sequence ID" value="EAU86397.1"/>
    <property type="molecule type" value="Genomic_DNA"/>
</dbReference>
<protein>
    <recommendedName>
        <fullName evidence="6">WW domain-containing protein</fullName>
    </recommendedName>
</protein>
<feature type="compositionally biased region" description="Polar residues" evidence="5">
    <location>
        <begin position="18"/>
        <end position="32"/>
    </location>
</feature>
<dbReference type="VEuPathDB" id="FungiDB:CC1G_05391"/>
<feature type="domain" description="WW" evidence="6">
    <location>
        <begin position="238"/>
        <end position="271"/>
    </location>
</feature>
<dbReference type="InterPro" id="IPR036020">
    <property type="entry name" value="WW_dom_sf"/>
</dbReference>
<dbReference type="PROSITE" id="PS50020">
    <property type="entry name" value="WW_DOMAIN_2"/>
    <property type="match status" value="4"/>
</dbReference>
<dbReference type="GO" id="GO:0005634">
    <property type="term" value="C:nucleus"/>
    <property type="evidence" value="ECO:0007669"/>
    <property type="project" value="UniProtKB-SubCell"/>
</dbReference>
<proteinExistence type="predicted"/>
<reference evidence="7 8" key="1">
    <citation type="journal article" date="2010" name="Proc. Natl. Acad. Sci. U.S.A.">
        <title>Insights into evolution of multicellular fungi from the assembled chromosomes of the mushroom Coprinopsis cinerea (Coprinus cinereus).</title>
        <authorList>
            <person name="Stajich J.E."/>
            <person name="Wilke S.K."/>
            <person name="Ahren D."/>
            <person name="Au C.H."/>
            <person name="Birren B.W."/>
            <person name="Borodovsky M."/>
            <person name="Burns C."/>
            <person name="Canback B."/>
            <person name="Casselton L.A."/>
            <person name="Cheng C.K."/>
            <person name="Deng J."/>
            <person name="Dietrich F.S."/>
            <person name="Fargo D.C."/>
            <person name="Farman M.L."/>
            <person name="Gathman A.C."/>
            <person name="Goldberg J."/>
            <person name="Guigo R."/>
            <person name="Hoegger P.J."/>
            <person name="Hooker J.B."/>
            <person name="Huggins A."/>
            <person name="James T.Y."/>
            <person name="Kamada T."/>
            <person name="Kilaru S."/>
            <person name="Kodira C."/>
            <person name="Kues U."/>
            <person name="Kupfer D."/>
            <person name="Kwan H.S."/>
            <person name="Lomsadze A."/>
            <person name="Li W."/>
            <person name="Lilly W.W."/>
            <person name="Ma L.J."/>
            <person name="Mackey A.J."/>
            <person name="Manning G."/>
            <person name="Martin F."/>
            <person name="Muraguchi H."/>
            <person name="Natvig D.O."/>
            <person name="Palmerini H."/>
            <person name="Ramesh M.A."/>
            <person name="Rehmeyer C.J."/>
            <person name="Roe B.A."/>
            <person name="Shenoy N."/>
            <person name="Stanke M."/>
            <person name="Ter-Hovhannisyan V."/>
            <person name="Tunlid A."/>
            <person name="Velagapudi R."/>
            <person name="Vision T.J."/>
            <person name="Zeng Q."/>
            <person name="Zolan M.E."/>
            <person name="Pukkila P.J."/>
        </authorList>
    </citation>
    <scope>NUCLEOTIDE SEQUENCE [LARGE SCALE GENOMIC DNA]</scope>
    <source>
        <strain evidence="8">Okayama-7 / 130 / ATCC MYA-4618 / FGSC 9003</strain>
    </source>
</reference>
<keyword evidence="4" id="KW-0539">Nucleus</keyword>
<dbReference type="Gene3D" id="2.20.70.10">
    <property type="match status" value="3"/>
</dbReference>
<accession>A8NPX8</accession>
<dbReference type="Proteomes" id="UP000001861">
    <property type="component" value="Unassembled WGS sequence"/>
</dbReference>
<dbReference type="AlphaFoldDB" id="A8NPX8"/>
<sequence length="352" mass="39205">MTDSPVSQSPESPKDIDLSSTNGSPTLATGDSASKLEGATVSLPPGYHPKVANDGRAYYWDYYTQSWRWTIPSTTKVTNPFPLPPLPDGWEERWDAFGRVYFEEQQSGNKQWAHPALGARCGEGHGEDEQGLEIAKELSFHPATQWRSRITVNLDQNGQGIISPLRPHMQQTSSSLAGRPYYINVVTDTVTWHEPIAPGCETMESPDGRVYYIDHYLKTSYWEMPAFSEEVTDPFPLSPLPDGWVVAPDEYGRICFVEKGTGRKKWTHPGDSGDNEAALEISRRLGFHPPENWRSRLTIDLGAGIKSAVFAAETSPRVTFNSATSKPLAGRPYYINVAENSVTWSRPGRNQT</sequence>
<feature type="domain" description="WW" evidence="6">
    <location>
        <begin position="84"/>
        <end position="117"/>
    </location>
</feature>
<organism evidence="7 8">
    <name type="scientific">Coprinopsis cinerea (strain Okayama-7 / 130 / ATCC MYA-4618 / FGSC 9003)</name>
    <name type="common">Inky cap fungus</name>
    <name type="synonym">Hormographiella aspergillata</name>
    <dbReference type="NCBI Taxonomy" id="240176"/>
    <lineage>
        <taxon>Eukaryota</taxon>
        <taxon>Fungi</taxon>
        <taxon>Dikarya</taxon>
        <taxon>Basidiomycota</taxon>
        <taxon>Agaricomycotina</taxon>
        <taxon>Agaricomycetes</taxon>
        <taxon>Agaricomycetidae</taxon>
        <taxon>Agaricales</taxon>
        <taxon>Agaricineae</taxon>
        <taxon>Psathyrellaceae</taxon>
        <taxon>Coprinopsis</taxon>
    </lineage>
</organism>
<dbReference type="GO" id="GO:0005737">
    <property type="term" value="C:cytoplasm"/>
    <property type="evidence" value="ECO:0007669"/>
    <property type="project" value="UniProtKB-SubCell"/>
</dbReference>
<dbReference type="OMA" id="QWELPIA"/>
<dbReference type="RefSeq" id="XP_001835429.1">
    <property type="nucleotide sequence ID" value="XM_001835377.1"/>
</dbReference>
<comment type="caution">
    <text evidence="7">The sequence shown here is derived from an EMBL/GenBank/DDBJ whole genome shotgun (WGS) entry which is preliminary data.</text>
</comment>
<dbReference type="SUPFAM" id="SSF51045">
    <property type="entry name" value="WW domain"/>
    <property type="match status" value="4"/>
</dbReference>
<evidence type="ECO:0000256" key="3">
    <source>
        <dbReference type="ARBA" id="ARBA00022490"/>
    </source>
</evidence>
<evidence type="ECO:0000256" key="4">
    <source>
        <dbReference type="ARBA" id="ARBA00023242"/>
    </source>
</evidence>
<feature type="domain" description="WW" evidence="6">
    <location>
        <begin position="194"/>
        <end position="227"/>
    </location>
</feature>
<feature type="compositionally biased region" description="Polar residues" evidence="5">
    <location>
        <begin position="1"/>
        <end position="11"/>
    </location>
</feature>
<feature type="domain" description="WW" evidence="6">
    <location>
        <begin position="41"/>
        <end position="74"/>
    </location>
</feature>
<dbReference type="KEGG" id="cci:CC1G_05391"/>
<dbReference type="CDD" id="cd00201">
    <property type="entry name" value="WW"/>
    <property type="match status" value="2"/>
</dbReference>
<dbReference type="STRING" id="240176.A8NPX8"/>
<evidence type="ECO:0000259" key="6">
    <source>
        <dbReference type="PROSITE" id="PS50020"/>
    </source>
</evidence>
<dbReference type="eggNOG" id="KOG0940">
    <property type="taxonomic scope" value="Eukaryota"/>
</dbReference>
<name>A8NPX8_COPC7</name>
<dbReference type="InParanoid" id="A8NPX8"/>
<dbReference type="OrthoDB" id="3045089at2759"/>
<gene>
    <name evidence="7" type="ORF">CC1G_05391</name>
</gene>
<dbReference type="GO" id="GO:0035329">
    <property type="term" value="P:hippo signaling"/>
    <property type="evidence" value="ECO:0007669"/>
    <property type="project" value="TreeGrafter"/>
</dbReference>
<evidence type="ECO:0000313" key="7">
    <source>
        <dbReference type="EMBL" id="EAU86397.1"/>
    </source>
</evidence>
<dbReference type="GeneID" id="6011961"/>
<keyword evidence="8" id="KW-1185">Reference proteome</keyword>
<evidence type="ECO:0000313" key="8">
    <source>
        <dbReference type="Proteomes" id="UP000001861"/>
    </source>
</evidence>
<dbReference type="InterPro" id="IPR051583">
    <property type="entry name" value="YAP1"/>
</dbReference>